<dbReference type="Gene3D" id="1.10.10.10">
    <property type="entry name" value="Winged helix-like DNA-binding domain superfamily/Winged helix DNA-binding domain"/>
    <property type="match status" value="1"/>
</dbReference>
<sequence length="223" mass="23303">MPPEASICYVIDDEAAVRRSLAMLLGSVGYAVETFAGGDAFLERAHHDLPFGCVLLDVRMPGTDGVAVQQELVARGLRHPVVVITAHGDVPLAVRMMKAGACDVLQKPFSGDILLRAAAAALALRDEAEEAQAAKQRLAALSPREAEVLRGLVSGRQNKIIALDLGISPRTVEIHRANLMAKLRARSLSEVVCVALAGGIRPNGGAPGGPDAGPPGGYIHGSR</sequence>
<dbReference type="PROSITE" id="PS00622">
    <property type="entry name" value="HTH_LUXR_1"/>
    <property type="match status" value="1"/>
</dbReference>
<dbReference type="InterPro" id="IPR001789">
    <property type="entry name" value="Sig_transdc_resp-reg_receiver"/>
</dbReference>
<accession>A0ABX1F1S6</accession>
<gene>
    <name evidence="8" type="ORF">HB662_16010</name>
</gene>
<dbReference type="PROSITE" id="PS50110">
    <property type="entry name" value="RESPONSE_REGULATORY"/>
    <property type="match status" value="1"/>
</dbReference>
<dbReference type="InterPro" id="IPR016032">
    <property type="entry name" value="Sig_transdc_resp-reg_C-effctor"/>
</dbReference>
<proteinExistence type="predicted"/>
<evidence type="ECO:0000313" key="8">
    <source>
        <dbReference type="EMBL" id="NKE46292.1"/>
    </source>
</evidence>
<dbReference type="PANTHER" id="PTHR44688">
    <property type="entry name" value="DNA-BINDING TRANSCRIPTIONAL ACTIVATOR DEVR_DOSR"/>
    <property type="match status" value="1"/>
</dbReference>
<keyword evidence="4" id="KW-0597">Phosphoprotein</keyword>
<evidence type="ECO:0000259" key="7">
    <source>
        <dbReference type="PROSITE" id="PS50110"/>
    </source>
</evidence>
<evidence type="ECO:0000256" key="2">
    <source>
        <dbReference type="ARBA" id="ARBA00023125"/>
    </source>
</evidence>
<feature type="domain" description="Response regulatory" evidence="7">
    <location>
        <begin position="7"/>
        <end position="122"/>
    </location>
</feature>
<feature type="domain" description="HTH luxR-type" evidence="6">
    <location>
        <begin position="134"/>
        <end position="199"/>
    </location>
</feature>
<protein>
    <submittedName>
        <fullName evidence="8">Response regulator</fullName>
    </submittedName>
</protein>
<evidence type="ECO:0000259" key="6">
    <source>
        <dbReference type="PROSITE" id="PS50043"/>
    </source>
</evidence>
<dbReference type="PANTHER" id="PTHR44688:SF16">
    <property type="entry name" value="DNA-BINDING TRANSCRIPTIONAL ACTIVATOR DEVR_DOSR"/>
    <property type="match status" value="1"/>
</dbReference>
<keyword evidence="9" id="KW-1185">Reference proteome</keyword>
<evidence type="ECO:0000256" key="5">
    <source>
        <dbReference type="SAM" id="MobiDB-lite"/>
    </source>
</evidence>
<evidence type="ECO:0000256" key="3">
    <source>
        <dbReference type="ARBA" id="ARBA00023163"/>
    </source>
</evidence>
<comment type="caution">
    <text evidence="8">The sequence shown here is derived from an EMBL/GenBank/DDBJ whole genome shotgun (WGS) entry which is preliminary data.</text>
</comment>
<evidence type="ECO:0000313" key="9">
    <source>
        <dbReference type="Proteomes" id="UP000765160"/>
    </source>
</evidence>
<name>A0ABX1F1S6_9PROT</name>
<dbReference type="SMART" id="SM00421">
    <property type="entry name" value="HTH_LUXR"/>
    <property type="match status" value="1"/>
</dbReference>
<dbReference type="InterPro" id="IPR011006">
    <property type="entry name" value="CheY-like_superfamily"/>
</dbReference>
<dbReference type="SUPFAM" id="SSF46894">
    <property type="entry name" value="C-terminal effector domain of the bipartite response regulators"/>
    <property type="match status" value="1"/>
</dbReference>
<dbReference type="PROSITE" id="PS50043">
    <property type="entry name" value="HTH_LUXR_2"/>
    <property type="match status" value="1"/>
</dbReference>
<evidence type="ECO:0000256" key="1">
    <source>
        <dbReference type="ARBA" id="ARBA00023015"/>
    </source>
</evidence>
<reference evidence="8 9" key="1">
    <citation type="submission" date="2020-03" db="EMBL/GenBank/DDBJ databases">
        <title>Roseomonas selenitidurans sp. nov. isolated from soil.</title>
        <authorList>
            <person name="Liu H."/>
        </authorList>
    </citation>
    <scope>NUCLEOTIDE SEQUENCE [LARGE SCALE GENOMIC DNA]</scope>
    <source>
        <strain evidence="8 9">JCM 15073</strain>
    </source>
</reference>
<dbReference type="SUPFAM" id="SSF52172">
    <property type="entry name" value="CheY-like"/>
    <property type="match status" value="1"/>
</dbReference>
<keyword evidence="2" id="KW-0238">DNA-binding</keyword>
<keyword evidence="3" id="KW-0804">Transcription</keyword>
<dbReference type="SMART" id="SM00448">
    <property type="entry name" value="REC"/>
    <property type="match status" value="1"/>
</dbReference>
<dbReference type="InterPro" id="IPR036388">
    <property type="entry name" value="WH-like_DNA-bd_sf"/>
</dbReference>
<dbReference type="Pfam" id="PF00196">
    <property type="entry name" value="GerE"/>
    <property type="match status" value="1"/>
</dbReference>
<dbReference type="RefSeq" id="WP_168050792.1">
    <property type="nucleotide sequence ID" value="NZ_JAATJR010000004.1"/>
</dbReference>
<feature type="modified residue" description="4-aspartylphosphate" evidence="4">
    <location>
        <position position="57"/>
    </location>
</feature>
<dbReference type="Proteomes" id="UP000765160">
    <property type="component" value="Unassembled WGS sequence"/>
</dbReference>
<dbReference type="CDD" id="cd06170">
    <property type="entry name" value="LuxR_C_like"/>
    <property type="match status" value="1"/>
</dbReference>
<evidence type="ECO:0000256" key="4">
    <source>
        <dbReference type="PROSITE-ProRule" id="PRU00169"/>
    </source>
</evidence>
<dbReference type="Gene3D" id="3.40.50.2300">
    <property type="match status" value="1"/>
</dbReference>
<dbReference type="EMBL" id="JAAVTX010000004">
    <property type="protein sequence ID" value="NKE46292.1"/>
    <property type="molecule type" value="Genomic_DNA"/>
</dbReference>
<organism evidence="8 9">
    <name type="scientific">Falsiroseomonas frigidaquae</name>
    <dbReference type="NCBI Taxonomy" id="487318"/>
    <lineage>
        <taxon>Bacteria</taxon>
        <taxon>Pseudomonadati</taxon>
        <taxon>Pseudomonadota</taxon>
        <taxon>Alphaproteobacteria</taxon>
        <taxon>Acetobacterales</taxon>
        <taxon>Roseomonadaceae</taxon>
        <taxon>Falsiroseomonas</taxon>
    </lineage>
</organism>
<dbReference type="Pfam" id="PF00072">
    <property type="entry name" value="Response_reg"/>
    <property type="match status" value="1"/>
</dbReference>
<feature type="region of interest" description="Disordered" evidence="5">
    <location>
        <begin position="203"/>
        <end position="223"/>
    </location>
</feature>
<dbReference type="InterPro" id="IPR000792">
    <property type="entry name" value="Tscrpt_reg_LuxR_C"/>
</dbReference>
<keyword evidence="1" id="KW-0805">Transcription regulation</keyword>
<dbReference type="PRINTS" id="PR00038">
    <property type="entry name" value="HTHLUXR"/>
</dbReference>